<dbReference type="EMBL" id="UPXP01000008">
    <property type="protein sequence ID" value="VBB38998.1"/>
    <property type="molecule type" value="Genomic_DNA"/>
</dbReference>
<dbReference type="Pfam" id="PF10055">
    <property type="entry name" value="DUF2292"/>
    <property type="match status" value="1"/>
</dbReference>
<dbReference type="InterPro" id="IPR018743">
    <property type="entry name" value="DUF2292"/>
</dbReference>
<evidence type="ECO:0008006" key="2">
    <source>
        <dbReference type="Google" id="ProtNLM"/>
    </source>
</evidence>
<organism evidence="1">
    <name type="scientific">uncultured Spirochaetota bacterium</name>
    <dbReference type="NCBI Taxonomy" id="460511"/>
    <lineage>
        <taxon>Bacteria</taxon>
        <taxon>Pseudomonadati</taxon>
        <taxon>Spirochaetota</taxon>
        <taxon>environmental samples</taxon>
    </lineage>
</organism>
<accession>A0A652ZT92</accession>
<sequence length="59" mass="6813">MRLEDSDIADLRMLLADIEFGRLEIKIQNGKIVHCEVTTIVNKSLTKRNVCVVSENRKR</sequence>
<protein>
    <recommendedName>
        <fullName evidence="2">DUF2292 domain-containing protein</fullName>
    </recommendedName>
</protein>
<dbReference type="AlphaFoldDB" id="A0A652ZT92"/>
<name>A0A652ZT92_9SPIR</name>
<proteinExistence type="predicted"/>
<gene>
    <name evidence="1" type="ORF">TRIP_E160222</name>
</gene>
<evidence type="ECO:0000313" key="1">
    <source>
        <dbReference type="EMBL" id="VBB38998.1"/>
    </source>
</evidence>
<reference evidence="1" key="1">
    <citation type="submission" date="2018-07" db="EMBL/GenBank/DDBJ databases">
        <authorList>
            <consortium name="Genoscope - CEA"/>
            <person name="William W."/>
        </authorList>
    </citation>
    <scope>NUCLEOTIDE SEQUENCE</scope>
    <source>
        <strain evidence="1">IK1</strain>
    </source>
</reference>